<feature type="compositionally biased region" description="Polar residues" evidence="1">
    <location>
        <begin position="1"/>
        <end position="12"/>
    </location>
</feature>
<evidence type="ECO:0000313" key="2">
    <source>
        <dbReference type="EMBL" id="AEY61386.1"/>
    </source>
</evidence>
<feature type="region of interest" description="Disordered" evidence="1">
    <location>
        <begin position="1"/>
        <end position="32"/>
    </location>
</feature>
<gene>
    <name evidence="2" type="ORF">ACCB12131</name>
</gene>
<accession>V9ILM3</accession>
<name>V9ILM3_APICE</name>
<dbReference type="EMBL" id="JR050910">
    <property type="protein sequence ID" value="AEY61386.1"/>
    <property type="molecule type" value="mRNA"/>
</dbReference>
<sequence>MSANKNTLLSPSTDEEDLFDVLPDLPEDPQKEDMLFGRAPILSPVEKVVSKKPPVTFKILKDTHIKQIDDIETETRKTVEEMEQSTLFASGTTSNINSIISHLNKKESKSENAKVEDESKEMIDPLRDDSHDPLKDPSQLFAFVTKTPSPEKGKNLLFSEDDSLFSSGTKKLIEEQTVKKTNFGFIYR</sequence>
<evidence type="ECO:0000256" key="1">
    <source>
        <dbReference type="SAM" id="MobiDB-lite"/>
    </source>
</evidence>
<dbReference type="AlphaFoldDB" id="V9ILM3"/>
<reference evidence="2" key="1">
    <citation type="submission" date="2011-11" db="EMBL/GenBank/DDBJ databases">
        <title>Decoding the brain transcriptome of the Eastern honeybee (Apis cerana) based on pyrosequencing.</title>
        <authorList>
            <person name="Sun L."/>
            <person name="Zheng H."/>
            <person name="Wang Y."/>
            <person name="Xie X."/>
            <person name="Zhu Y."/>
            <person name="Gu W."/>
            <person name="Wang S."/>
        </authorList>
    </citation>
    <scope>NUCLEOTIDE SEQUENCE</scope>
    <source>
        <tissue evidence="2">Brain</tissue>
    </source>
</reference>
<organism evidence="2">
    <name type="scientific">Apis cerana</name>
    <name type="common">Indian honeybee</name>
    <dbReference type="NCBI Taxonomy" id="7461"/>
    <lineage>
        <taxon>Eukaryota</taxon>
        <taxon>Metazoa</taxon>
        <taxon>Ecdysozoa</taxon>
        <taxon>Arthropoda</taxon>
        <taxon>Hexapoda</taxon>
        <taxon>Insecta</taxon>
        <taxon>Pterygota</taxon>
        <taxon>Neoptera</taxon>
        <taxon>Endopterygota</taxon>
        <taxon>Hymenoptera</taxon>
        <taxon>Apocrita</taxon>
        <taxon>Aculeata</taxon>
        <taxon>Apoidea</taxon>
        <taxon>Anthophila</taxon>
        <taxon>Apidae</taxon>
        <taxon>Apis</taxon>
    </lineage>
</organism>
<protein>
    <submittedName>
        <fullName evidence="2">Uncharacterized protein</fullName>
    </submittedName>
</protein>
<feature type="region of interest" description="Disordered" evidence="1">
    <location>
        <begin position="102"/>
        <end position="134"/>
    </location>
</feature>
<feature type="compositionally biased region" description="Basic and acidic residues" evidence="1">
    <location>
        <begin position="104"/>
        <end position="134"/>
    </location>
</feature>
<proteinExistence type="evidence at transcript level"/>